<dbReference type="Proteomes" id="UP000669239">
    <property type="component" value="Unassembled WGS sequence"/>
</dbReference>
<evidence type="ECO:0000313" key="4">
    <source>
        <dbReference type="Proteomes" id="UP001299608"/>
    </source>
</evidence>
<reference evidence="2" key="2">
    <citation type="submission" date="2020-02" db="EMBL/GenBank/DDBJ databases">
        <authorList>
            <person name="Littmann E."/>
            <person name="Sorbara M."/>
        </authorList>
    </citation>
    <scope>NUCLEOTIDE SEQUENCE</scope>
    <source>
        <strain evidence="2">MSK.1.17</strain>
    </source>
</reference>
<name>A0AAW5BX87_9FIRM</name>
<keyword evidence="3" id="KW-1185">Reference proteome</keyword>
<evidence type="ECO:0000313" key="3">
    <source>
        <dbReference type="Proteomes" id="UP000669239"/>
    </source>
</evidence>
<reference evidence="1" key="3">
    <citation type="submission" date="2022-01" db="EMBL/GenBank/DDBJ databases">
        <title>Collection of gut derived symbiotic bacterial strains cultured from healthy donors.</title>
        <authorList>
            <person name="Lin H."/>
            <person name="Kohout C."/>
            <person name="Waligurski E."/>
            <person name="Pamer E.G."/>
        </authorList>
    </citation>
    <scope>NUCLEOTIDE SEQUENCE</scope>
    <source>
        <strain evidence="1">DFI.6.55</strain>
    </source>
</reference>
<accession>A0AAW5BX87</accession>
<sequence>MPAPTKRVEKGNVVMELELNGGKVYFCDDYCRNMTKEDVDKILQKTADEMLPRLRAQYERNLRKNAASE</sequence>
<protein>
    <submittedName>
        <fullName evidence="1">Uncharacterized protein</fullName>
    </submittedName>
</protein>
<reference evidence="2 3" key="1">
    <citation type="journal article" date="2020" name="Cell Host Microbe">
        <title>Functional and Genomic Variation between Human-Derived Isolates of Lachnospiraceae Reveals Inter- and Intra-Species Diversity.</title>
        <authorList>
            <person name="Sorbara M.T."/>
            <person name="Littmann E.R."/>
            <person name="Fontana E."/>
            <person name="Moody T.U."/>
            <person name="Kohout C.E."/>
            <person name="Gjonbalaj M."/>
            <person name="Eaton V."/>
            <person name="Seok R."/>
            <person name="Leiner I.M."/>
            <person name="Pamer E.G."/>
        </authorList>
    </citation>
    <scope>NUCLEOTIDE SEQUENCE [LARGE SCALE GENOMIC DNA]</scope>
    <source>
        <strain evidence="2 3">MSK.1.17</strain>
    </source>
</reference>
<evidence type="ECO:0000313" key="1">
    <source>
        <dbReference type="EMBL" id="MCG4748790.1"/>
    </source>
</evidence>
<dbReference type="RefSeq" id="WP_165642435.1">
    <property type="nucleotide sequence ID" value="NZ_JAAITT010000060.1"/>
</dbReference>
<dbReference type="AlphaFoldDB" id="A0AAW5BX87"/>
<gene>
    <name evidence="2" type="ORF">G5B36_26295</name>
    <name evidence="1" type="ORF">L0N08_25575</name>
</gene>
<dbReference type="Proteomes" id="UP001299608">
    <property type="component" value="Unassembled WGS sequence"/>
</dbReference>
<organism evidence="1 4">
    <name type="scientific">Enterocloster aldenensis</name>
    <dbReference type="NCBI Taxonomy" id="358742"/>
    <lineage>
        <taxon>Bacteria</taxon>
        <taxon>Bacillati</taxon>
        <taxon>Bacillota</taxon>
        <taxon>Clostridia</taxon>
        <taxon>Lachnospirales</taxon>
        <taxon>Lachnospiraceae</taxon>
        <taxon>Enterocloster</taxon>
    </lineage>
</organism>
<dbReference type="EMBL" id="JAAITT010000060">
    <property type="protein sequence ID" value="NSJ52167.1"/>
    <property type="molecule type" value="Genomic_DNA"/>
</dbReference>
<proteinExistence type="predicted"/>
<dbReference type="EMBL" id="JAKNGE010000043">
    <property type="protein sequence ID" value="MCG4748790.1"/>
    <property type="molecule type" value="Genomic_DNA"/>
</dbReference>
<evidence type="ECO:0000313" key="2">
    <source>
        <dbReference type="EMBL" id="NSJ52167.1"/>
    </source>
</evidence>
<comment type="caution">
    <text evidence="1">The sequence shown here is derived from an EMBL/GenBank/DDBJ whole genome shotgun (WGS) entry which is preliminary data.</text>
</comment>